<dbReference type="InterPro" id="IPR002048">
    <property type="entry name" value="EF_hand_dom"/>
</dbReference>
<dbReference type="SMART" id="SM00054">
    <property type="entry name" value="EFh"/>
    <property type="match status" value="3"/>
</dbReference>
<dbReference type="PhylomeDB" id="A0A0D2VI69"/>
<feature type="domain" description="Phorbol-ester/DAG-type" evidence="13">
    <location>
        <begin position="269"/>
        <end position="320"/>
    </location>
</feature>
<evidence type="ECO:0000256" key="2">
    <source>
        <dbReference type="ARBA" id="ARBA00022679"/>
    </source>
</evidence>
<dbReference type="InterPro" id="IPR000756">
    <property type="entry name" value="Diacylglycerol_kin_accessory"/>
</dbReference>
<dbReference type="InParanoid" id="A0A0D2VI69"/>
<dbReference type="SMART" id="SM00109">
    <property type="entry name" value="C1"/>
    <property type="match status" value="2"/>
</dbReference>
<evidence type="ECO:0000256" key="12">
    <source>
        <dbReference type="SAM" id="MobiDB-lite"/>
    </source>
</evidence>
<dbReference type="GO" id="GO:0005509">
    <property type="term" value="F:calcium ion binding"/>
    <property type="evidence" value="ECO:0007669"/>
    <property type="project" value="InterPro"/>
</dbReference>
<evidence type="ECO:0000313" key="16">
    <source>
        <dbReference type="EMBL" id="KJE89612.1"/>
    </source>
</evidence>
<dbReference type="SMART" id="SM00045">
    <property type="entry name" value="DAGKa"/>
    <property type="match status" value="1"/>
</dbReference>
<dbReference type="OrthoDB" id="242257at2759"/>
<feature type="domain" description="Phorbol-ester/DAG-type" evidence="13">
    <location>
        <begin position="207"/>
        <end position="256"/>
    </location>
</feature>
<dbReference type="Gene3D" id="1.10.238.10">
    <property type="entry name" value="EF-hand"/>
    <property type="match status" value="1"/>
</dbReference>
<keyword evidence="6" id="KW-0863">Zinc-finger</keyword>
<keyword evidence="7 11" id="KW-0418">Kinase</keyword>
<name>A0A0D2VI69_CAPO3</name>
<dbReference type="PROSITE" id="PS50222">
    <property type="entry name" value="EF_HAND_2"/>
    <property type="match status" value="2"/>
</dbReference>
<comment type="similarity">
    <text evidence="1 11">Belongs to the eukaryotic diacylglycerol kinase family.</text>
</comment>
<organism evidence="16 17">
    <name type="scientific">Capsaspora owczarzaki (strain ATCC 30864)</name>
    <dbReference type="NCBI Taxonomy" id="595528"/>
    <lineage>
        <taxon>Eukaryota</taxon>
        <taxon>Filasterea</taxon>
        <taxon>Capsaspora</taxon>
    </lineage>
</organism>
<keyword evidence="8" id="KW-0862">Zinc</keyword>
<evidence type="ECO:0000259" key="14">
    <source>
        <dbReference type="PROSITE" id="PS50146"/>
    </source>
</evidence>
<evidence type="ECO:0000256" key="9">
    <source>
        <dbReference type="ARBA" id="ARBA00022837"/>
    </source>
</evidence>
<proteinExistence type="inferred from homology"/>
<dbReference type="InterPro" id="IPR016064">
    <property type="entry name" value="NAD/diacylglycerol_kinase_sf"/>
</dbReference>
<evidence type="ECO:0000256" key="10">
    <source>
        <dbReference type="ARBA" id="ARBA00022840"/>
    </source>
</evidence>
<accession>A0A0D2VI69</accession>
<evidence type="ECO:0000259" key="15">
    <source>
        <dbReference type="PROSITE" id="PS50222"/>
    </source>
</evidence>
<feature type="domain" description="EF-hand" evidence="15">
    <location>
        <begin position="71"/>
        <end position="106"/>
    </location>
</feature>
<dbReference type="Gene3D" id="2.60.200.40">
    <property type="match status" value="1"/>
</dbReference>
<dbReference type="PRINTS" id="PR00450">
    <property type="entry name" value="RECOVERIN"/>
</dbReference>
<dbReference type="eggNOG" id="KOG1169">
    <property type="taxonomic scope" value="Eukaryota"/>
</dbReference>
<dbReference type="CDD" id="cd00051">
    <property type="entry name" value="EFh"/>
    <property type="match status" value="2"/>
</dbReference>
<keyword evidence="17" id="KW-1185">Reference proteome</keyword>
<dbReference type="PANTHER" id="PTHR11255:SF48">
    <property type="entry name" value="DIACYLGLYCEROL KINASE 1"/>
    <property type="match status" value="1"/>
</dbReference>
<dbReference type="EC" id="2.7.1.107" evidence="11"/>
<dbReference type="STRING" id="595528.A0A0D2VI69"/>
<evidence type="ECO:0000256" key="1">
    <source>
        <dbReference type="ARBA" id="ARBA00009280"/>
    </source>
</evidence>
<dbReference type="SUPFAM" id="SSF111331">
    <property type="entry name" value="NAD kinase/diacylglycerol kinase-like"/>
    <property type="match status" value="1"/>
</dbReference>
<dbReference type="InterPro" id="IPR018247">
    <property type="entry name" value="EF_Hand_1_Ca_BS"/>
</dbReference>
<evidence type="ECO:0000256" key="4">
    <source>
        <dbReference type="ARBA" id="ARBA00022737"/>
    </source>
</evidence>
<feature type="domain" description="EF-hand" evidence="15">
    <location>
        <begin position="107"/>
        <end position="142"/>
    </location>
</feature>
<dbReference type="Pfam" id="PF14513">
    <property type="entry name" value="DAG_kinase_N"/>
    <property type="match status" value="1"/>
</dbReference>
<dbReference type="Proteomes" id="UP000008743">
    <property type="component" value="Unassembled WGS sequence"/>
</dbReference>
<dbReference type="AlphaFoldDB" id="A0A0D2VI69"/>
<evidence type="ECO:0000256" key="5">
    <source>
        <dbReference type="ARBA" id="ARBA00022741"/>
    </source>
</evidence>
<dbReference type="GO" id="GO:0008270">
    <property type="term" value="F:zinc ion binding"/>
    <property type="evidence" value="ECO:0007669"/>
    <property type="project" value="UniProtKB-KW"/>
</dbReference>
<dbReference type="InterPro" id="IPR017438">
    <property type="entry name" value="ATP-NAD_kinase_N"/>
</dbReference>
<dbReference type="EMBL" id="KE346360">
    <property type="protein sequence ID" value="KJE89612.1"/>
    <property type="molecule type" value="Genomic_DNA"/>
</dbReference>
<dbReference type="GO" id="GO:0005524">
    <property type="term" value="F:ATP binding"/>
    <property type="evidence" value="ECO:0007669"/>
    <property type="project" value="UniProtKB-KW"/>
</dbReference>
<feature type="compositionally biased region" description="Polar residues" evidence="12">
    <location>
        <begin position="717"/>
        <end position="733"/>
    </location>
</feature>
<dbReference type="CDD" id="cd20805">
    <property type="entry name" value="C1_DGK_rpt2"/>
    <property type="match status" value="1"/>
</dbReference>
<keyword evidence="10 11" id="KW-0067">ATP-binding</keyword>
<dbReference type="GO" id="GO:0007200">
    <property type="term" value="P:phospholipase C-activating G protein-coupled receptor signaling pathway"/>
    <property type="evidence" value="ECO:0007669"/>
    <property type="project" value="InterPro"/>
</dbReference>
<dbReference type="SUPFAM" id="SSF57889">
    <property type="entry name" value="Cysteine-rich domain"/>
    <property type="match status" value="2"/>
</dbReference>
<dbReference type="InterPro" id="IPR046349">
    <property type="entry name" value="C1-like_sf"/>
</dbReference>
<dbReference type="Pfam" id="PF00130">
    <property type="entry name" value="C1_1"/>
    <property type="match status" value="2"/>
</dbReference>
<evidence type="ECO:0000256" key="3">
    <source>
        <dbReference type="ARBA" id="ARBA00022723"/>
    </source>
</evidence>
<sequence>MGGSSSKLTETELKQLQEFSRYSSRKLQQVWNEFNDFLLSENMSKTSARKHHELTEAEFARFIKTYFTWETDDAFVHRLFEMFDADKSGTVSFKELVVSASVLESGSTEEKLRFLFKVYDEDSNGVLEKEELDRILSQMCAVSQALGYDTTSIRPVLSEMLAKMDPSNVGFISLEKWIEAGTKFAPILVALGIDQTTYNQQRILEGSHQWYLRQSKKLRYCNVCTKTIGINKSSVVCQVCRLVAHDACSPNASETCRITYNKLNASTNDHHWVEGNFGHADCAVCHEGHCGSVRGLAGLRCAWCKLSVHNDCKEKQSPVCELGQYRQLMLPPTAFCLRELNHVVADAAGSIAGGAAAAAAGSVADGSPDYSTIESPLVIVPPPNTTPIVVFINPASGGNQGVKLLRTFKNLINPRQVFDLQQGGPMAGLKQYLHVPNLRIICCGGDGTVGWVLAVLDKLKLPSPPPPVGVIPLGTGNDLARTLGWGGGYGGEIKRVLQQIADAETVLMDRWSVAFDVADPNAESDKVPLDIVNNYFSIGVDAEIAHRFHTMREKFPEKFNSRARNKLWYLELGTKDALQHSCKNLHKHIQLEVDGQAIDLANGPALEGLAVVNIPSMYGGANLWGSDEKMGKQDMGDRKFEIVGLFSSMHMGRIRSGLAGSAHKIAQGSVIKLTTTKLLPMQIDGEPWMQSIVTITISHKNQVVMLKHRGSADLPAESSQPEMRSQKSNSSLAAQPAPAK</sequence>
<keyword evidence="5 11" id="KW-0547">Nucleotide-binding</keyword>
<evidence type="ECO:0000259" key="13">
    <source>
        <dbReference type="PROSITE" id="PS50081"/>
    </source>
</evidence>
<evidence type="ECO:0000256" key="11">
    <source>
        <dbReference type="RuleBase" id="RU361128"/>
    </source>
</evidence>
<dbReference type="PROSITE" id="PS00018">
    <property type="entry name" value="EF_HAND_1"/>
    <property type="match status" value="2"/>
</dbReference>
<dbReference type="Pfam" id="PF00609">
    <property type="entry name" value="DAGK_acc"/>
    <property type="match status" value="1"/>
</dbReference>
<dbReference type="PROSITE" id="PS50081">
    <property type="entry name" value="ZF_DAG_PE_2"/>
    <property type="match status" value="2"/>
</dbReference>
<dbReference type="InterPro" id="IPR029477">
    <property type="entry name" value="DAG_kinase_typeI_N"/>
</dbReference>
<dbReference type="PROSITE" id="PS50146">
    <property type="entry name" value="DAGK"/>
    <property type="match status" value="1"/>
</dbReference>
<evidence type="ECO:0000256" key="7">
    <source>
        <dbReference type="ARBA" id="ARBA00022777"/>
    </source>
</evidence>
<protein>
    <recommendedName>
        <fullName evidence="11">Diacylglycerol kinase</fullName>
        <shortName evidence="11">DAG kinase</shortName>
        <ecNumber evidence="11">2.7.1.107</ecNumber>
    </recommendedName>
</protein>
<keyword evidence="3" id="KW-0479">Metal-binding</keyword>
<evidence type="ECO:0000256" key="8">
    <source>
        <dbReference type="ARBA" id="ARBA00022833"/>
    </source>
</evidence>
<feature type="domain" description="DAGKc" evidence="14">
    <location>
        <begin position="383"/>
        <end position="517"/>
    </location>
</feature>
<dbReference type="GO" id="GO:0005886">
    <property type="term" value="C:plasma membrane"/>
    <property type="evidence" value="ECO:0007669"/>
    <property type="project" value="TreeGrafter"/>
</dbReference>
<dbReference type="CDD" id="cd20800">
    <property type="entry name" value="C1_DGK_typeII_rpt1"/>
    <property type="match status" value="1"/>
</dbReference>
<evidence type="ECO:0000256" key="6">
    <source>
        <dbReference type="ARBA" id="ARBA00022771"/>
    </source>
</evidence>
<keyword evidence="4" id="KW-0677">Repeat</keyword>
<feature type="region of interest" description="Disordered" evidence="12">
    <location>
        <begin position="711"/>
        <end position="740"/>
    </location>
</feature>
<keyword evidence="2 11" id="KW-0808">Transferase</keyword>
<dbReference type="GO" id="GO:0004143">
    <property type="term" value="F:ATP-dependent diacylglycerol kinase activity"/>
    <property type="evidence" value="ECO:0007669"/>
    <property type="project" value="UniProtKB-EC"/>
</dbReference>
<dbReference type="FunFam" id="2.60.200.40:FF:000012">
    <property type="entry name" value="Diacylglycerol kinase"/>
    <property type="match status" value="1"/>
</dbReference>
<keyword evidence="9" id="KW-0106">Calcium</keyword>
<dbReference type="SUPFAM" id="SSF47473">
    <property type="entry name" value="EF-hand"/>
    <property type="match status" value="1"/>
</dbReference>
<dbReference type="SMART" id="SM00046">
    <property type="entry name" value="DAGKc"/>
    <property type="match status" value="1"/>
</dbReference>
<reference evidence="17" key="1">
    <citation type="submission" date="2011-02" db="EMBL/GenBank/DDBJ databases">
        <title>The Genome Sequence of Capsaspora owczarzaki ATCC 30864.</title>
        <authorList>
            <person name="Russ C."/>
            <person name="Cuomo C."/>
            <person name="Burger G."/>
            <person name="Gray M.W."/>
            <person name="Holland P.W.H."/>
            <person name="King N."/>
            <person name="Lang F.B.F."/>
            <person name="Roger A.J."/>
            <person name="Ruiz-Trillo I."/>
            <person name="Young S.K."/>
            <person name="Zeng Q."/>
            <person name="Gargeya S."/>
            <person name="Alvarado L."/>
            <person name="Berlin A."/>
            <person name="Chapman S.B."/>
            <person name="Chen Z."/>
            <person name="Freedman E."/>
            <person name="Gellesch M."/>
            <person name="Goldberg J."/>
            <person name="Griggs A."/>
            <person name="Gujja S."/>
            <person name="Heilman E."/>
            <person name="Heiman D."/>
            <person name="Howarth C."/>
            <person name="Mehta T."/>
            <person name="Neiman D."/>
            <person name="Pearson M."/>
            <person name="Roberts A."/>
            <person name="Saif S."/>
            <person name="Shea T."/>
            <person name="Shenoy N."/>
            <person name="Sisk P."/>
            <person name="Stolte C."/>
            <person name="Sykes S."/>
            <person name="White J."/>
            <person name="Yandava C."/>
            <person name="Haas B."/>
            <person name="Nusbaum C."/>
            <person name="Birren B."/>
        </authorList>
    </citation>
    <scope>NUCLEOTIDE SEQUENCE</scope>
    <source>
        <strain evidence="17">ATCC 30864</strain>
    </source>
</reference>
<dbReference type="InterPro" id="IPR001206">
    <property type="entry name" value="Diacylglycerol_kinase_cat_dom"/>
</dbReference>
<dbReference type="InterPro" id="IPR002219">
    <property type="entry name" value="PKC_DAG/PE"/>
</dbReference>
<gene>
    <name evidence="16" type="ORF">CAOG_001047</name>
</gene>
<dbReference type="Gene3D" id="3.30.60.20">
    <property type="match status" value="2"/>
</dbReference>
<dbReference type="Pfam" id="PF00781">
    <property type="entry name" value="DAGK_cat"/>
    <property type="match status" value="1"/>
</dbReference>
<dbReference type="InterPro" id="IPR037607">
    <property type="entry name" value="DGK"/>
</dbReference>
<comment type="catalytic activity">
    <reaction evidence="11">
        <text>a 1,2-diacyl-sn-glycerol + ATP = a 1,2-diacyl-sn-glycero-3-phosphate + ADP + H(+)</text>
        <dbReference type="Rhea" id="RHEA:10272"/>
        <dbReference type="ChEBI" id="CHEBI:15378"/>
        <dbReference type="ChEBI" id="CHEBI:17815"/>
        <dbReference type="ChEBI" id="CHEBI:30616"/>
        <dbReference type="ChEBI" id="CHEBI:58608"/>
        <dbReference type="ChEBI" id="CHEBI:456216"/>
        <dbReference type="EC" id="2.7.1.107"/>
    </reaction>
</comment>
<dbReference type="PANTHER" id="PTHR11255">
    <property type="entry name" value="DIACYLGLYCEROL KINASE"/>
    <property type="match status" value="1"/>
</dbReference>
<dbReference type="RefSeq" id="XP_004365918.2">
    <property type="nucleotide sequence ID" value="XM_004365861.2"/>
</dbReference>
<evidence type="ECO:0000313" key="17">
    <source>
        <dbReference type="Proteomes" id="UP000008743"/>
    </source>
</evidence>
<dbReference type="Gene3D" id="3.40.50.10330">
    <property type="entry name" value="Probable inorganic polyphosphate/atp-NAD kinase, domain 1"/>
    <property type="match status" value="1"/>
</dbReference>
<dbReference type="InterPro" id="IPR011992">
    <property type="entry name" value="EF-hand-dom_pair"/>
</dbReference>